<dbReference type="OrthoDB" id="678627at2"/>
<protein>
    <submittedName>
        <fullName evidence="1">Uncharacterized protein</fullName>
    </submittedName>
</protein>
<dbReference type="EMBL" id="VLLG01000002">
    <property type="protein sequence ID" value="TWI90745.1"/>
    <property type="molecule type" value="Genomic_DNA"/>
</dbReference>
<comment type="caution">
    <text evidence="1">The sequence shown here is derived from an EMBL/GenBank/DDBJ whole genome shotgun (WGS) entry which is preliminary data.</text>
</comment>
<name>A0A562TAY3_CHIJA</name>
<keyword evidence="2" id="KW-1185">Reference proteome</keyword>
<organism evidence="1 2">
    <name type="scientific">Chitinophaga japonensis</name>
    <name type="common">Flexibacter japonensis</name>
    <dbReference type="NCBI Taxonomy" id="104662"/>
    <lineage>
        <taxon>Bacteria</taxon>
        <taxon>Pseudomonadati</taxon>
        <taxon>Bacteroidota</taxon>
        <taxon>Chitinophagia</taxon>
        <taxon>Chitinophagales</taxon>
        <taxon>Chitinophagaceae</taxon>
        <taxon>Chitinophaga</taxon>
    </lineage>
</organism>
<sequence length="53" mass="6712">MLTFVTVFMLRLYYPRWKAEWRFYADRSRKNNYGRWAMRKDWADEKGYSLSYS</sequence>
<evidence type="ECO:0000313" key="2">
    <source>
        <dbReference type="Proteomes" id="UP000316778"/>
    </source>
</evidence>
<gene>
    <name evidence="1" type="ORF">LX66_0105</name>
</gene>
<evidence type="ECO:0000313" key="1">
    <source>
        <dbReference type="EMBL" id="TWI90745.1"/>
    </source>
</evidence>
<accession>A0A562TAY3</accession>
<reference evidence="1 2" key="1">
    <citation type="journal article" date="2013" name="Stand. Genomic Sci.">
        <title>Genomic Encyclopedia of Type Strains, Phase I: The one thousand microbial genomes (KMG-I) project.</title>
        <authorList>
            <person name="Kyrpides N.C."/>
            <person name="Woyke T."/>
            <person name="Eisen J.A."/>
            <person name="Garrity G."/>
            <person name="Lilburn T.G."/>
            <person name="Beck B.J."/>
            <person name="Whitman W.B."/>
            <person name="Hugenholtz P."/>
            <person name="Klenk H.P."/>
        </authorList>
    </citation>
    <scope>NUCLEOTIDE SEQUENCE [LARGE SCALE GENOMIC DNA]</scope>
    <source>
        <strain evidence="1 2">DSM 13484</strain>
    </source>
</reference>
<dbReference type="Proteomes" id="UP000316778">
    <property type="component" value="Unassembled WGS sequence"/>
</dbReference>
<dbReference type="AlphaFoldDB" id="A0A562TAY3"/>
<proteinExistence type="predicted"/>
<dbReference type="RefSeq" id="WP_158642497.1">
    <property type="nucleotide sequence ID" value="NZ_BAAAFY010000001.1"/>
</dbReference>